<accession>A0A6J6B1I9</accession>
<sequence>MQRDIFQEDFEDFENLPDATEQLKFIAPAVVEVLAGVRTVEQLSPMLSENIYLKLRDRAARAAKSRADSGSRIERPNLVVRNLHQESNKPGVIQSVVLLSSSIRTRAVAIRLESRNRRWLATAVSIL</sequence>
<dbReference type="Pfam" id="PF20060">
    <property type="entry name" value="DUF6459"/>
    <property type="match status" value="1"/>
</dbReference>
<dbReference type="EMBL" id="CAEZUW010000006">
    <property type="protein sequence ID" value="CAB4605383.1"/>
    <property type="molecule type" value="Genomic_DNA"/>
</dbReference>
<dbReference type="AlphaFoldDB" id="A0A6J6B1I9"/>
<dbReference type="InterPro" id="IPR045596">
    <property type="entry name" value="DUF6459"/>
</dbReference>
<reference evidence="1" key="1">
    <citation type="submission" date="2020-05" db="EMBL/GenBank/DDBJ databases">
        <authorList>
            <person name="Chiriac C."/>
            <person name="Salcher M."/>
            <person name="Ghai R."/>
            <person name="Kavagutti S V."/>
        </authorList>
    </citation>
    <scope>NUCLEOTIDE SEQUENCE</scope>
</reference>
<name>A0A6J6B1I9_9ZZZZ</name>
<organism evidence="1">
    <name type="scientific">freshwater metagenome</name>
    <dbReference type="NCBI Taxonomy" id="449393"/>
    <lineage>
        <taxon>unclassified sequences</taxon>
        <taxon>metagenomes</taxon>
        <taxon>ecological metagenomes</taxon>
    </lineage>
</organism>
<gene>
    <name evidence="1" type="ORF">UFOPK1410_00233</name>
    <name evidence="2" type="ORF">UFOPK1855_00083</name>
</gene>
<proteinExistence type="predicted"/>
<evidence type="ECO:0000313" key="2">
    <source>
        <dbReference type="EMBL" id="CAB4605383.1"/>
    </source>
</evidence>
<protein>
    <submittedName>
        <fullName evidence="1">Unannotated protein</fullName>
    </submittedName>
</protein>
<dbReference type="EMBL" id="CAEZSH010000014">
    <property type="protein sequence ID" value="CAB4532872.1"/>
    <property type="molecule type" value="Genomic_DNA"/>
</dbReference>
<evidence type="ECO:0000313" key="1">
    <source>
        <dbReference type="EMBL" id="CAB4532872.1"/>
    </source>
</evidence>